<dbReference type="AlphaFoldDB" id="A0AAW9R9I3"/>
<dbReference type="InterPro" id="IPR030906">
    <property type="entry name" value="Surf_polysacc"/>
</dbReference>
<proteinExistence type="predicted"/>
<gene>
    <name evidence="1" type="ORF">V3330_11215</name>
</gene>
<dbReference type="NCBIfam" id="TIGR04396">
    <property type="entry name" value="surf_polysacc"/>
    <property type="match status" value="1"/>
</dbReference>
<evidence type="ECO:0000313" key="1">
    <source>
        <dbReference type="EMBL" id="MEJ8568195.1"/>
    </source>
</evidence>
<keyword evidence="2" id="KW-1185">Reference proteome</keyword>
<organism evidence="1 2">
    <name type="scientific">Elongatibacter sediminis</name>
    <dbReference type="NCBI Taxonomy" id="3119006"/>
    <lineage>
        <taxon>Bacteria</taxon>
        <taxon>Pseudomonadati</taxon>
        <taxon>Pseudomonadota</taxon>
        <taxon>Gammaproteobacteria</taxon>
        <taxon>Chromatiales</taxon>
        <taxon>Wenzhouxiangellaceae</taxon>
        <taxon>Elongatibacter</taxon>
    </lineage>
</organism>
<evidence type="ECO:0000313" key="2">
    <source>
        <dbReference type="Proteomes" id="UP001359886"/>
    </source>
</evidence>
<comment type="caution">
    <text evidence="1">The sequence shown here is derived from an EMBL/GenBank/DDBJ whole genome shotgun (WGS) entry which is preliminary data.</text>
</comment>
<dbReference type="Proteomes" id="UP001359886">
    <property type="component" value="Unassembled WGS sequence"/>
</dbReference>
<protein>
    <submittedName>
        <fullName evidence="1">Surface carbohydrate biosynthesis protein</fullName>
    </submittedName>
</protein>
<accession>A0AAW9R9I3</accession>
<dbReference type="RefSeq" id="WP_354695518.1">
    <property type="nucleotide sequence ID" value="NZ_JAZHOG010000007.1"/>
</dbReference>
<name>A0AAW9R9I3_9GAMM</name>
<reference evidence="1 2" key="1">
    <citation type="submission" date="2024-02" db="EMBL/GenBank/DDBJ databases">
        <title>A novel Wenzhouxiangellaceae bacterium, isolated from coastal sediments.</title>
        <authorList>
            <person name="Du Z.-J."/>
            <person name="Ye Y.-Q."/>
            <person name="Zhang X.-Y."/>
        </authorList>
    </citation>
    <scope>NUCLEOTIDE SEQUENCE [LARGE SCALE GENOMIC DNA]</scope>
    <source>
        <strain evidence="1 2">CH-27</strain>
    </source>
</reference>
<sequence length="472" mass="52580">MRDDKPALIIPVESQVREMDAKLLLACCAAERGYRVFIGSRAYVHFAMADLPVGVYLAKSMRGMSSLMFRIIRGLGHDIAAWEEEALVHPPADIFYSLRLSPETVRQVSHLFAWGEENREVMQAYPHFPPGLDVHVTGNPRGDMLRPELRAFFDDEVRALRQEFGDFVMINTNFTDVNPFLPTIGLFVPSSEPGKPEKMGQAGKGMPREFATGLRDHKQAILDDFLAMIPALEAALPDTRIVLRPHPSEDHAVYHELAARCARVHVTHRGNVLPWLLACRALVHNGCTTAVESYAMGVPAVAYLATCNPAYDYDFQGLPNRLSEECFDLEALTTTVRAIVAEGRPAATSAGRDARIDHFIAAREGPLASERILDQLDAAYPSRSALPAVSPISRARSALLARTKALLTRLNMNRPGRNRRAYHDHRFPRLEVADVEARVRRLGATLGRFDGVRVGRHSEHIFTLDNALEAKR</sequence>
<dbReference type="EMBL" id="JAZHOG010000007">
    <property type="protein sequence ID" value="MEJ8568195.1"/>
    <property type="molecule type" value="Genomic_DNA"/>
</dbReference>
<dbReference type="SUPFAM" id="SSF53756">
    <property type="entry name" value="UDP-Glycosyltransferase/glycogen phosphorylase"/>
    <property type="match status" value="1"/>
</dbReference>